<name>A0ABR0G3Z5_9PEZI</name>
<evidence type="ECO:0000313" key="2">
    <source>
        <dbReference type="Proteomes" id="UP001323405"/>
    </source>
</evidence>
<evidence type="ECO:0000313" key="1">
    <source>
        <dbReference type="EMBL" id="KAK4650381.1"/>
    </source>
</evidence>
<organism evidence="1 2">
    <name type="scientific">Podospora pseudocomata</name>
    <dbReference type="NCBI Taxonomy" id="2093779"/>
    <lineage>
        <taxon>Eukaryota</taxon>
        <taxon>Fungi</taxon>
        <taxon>Dikarya</taxon>
        <taxon>Ascomycota</taxon>
        <taxon>Pezizomycotina</taxon>
        <taxon>Sordariomycetes</taxon>
        <taxon>Sordariomycetidae</taxon>
        <taxon>Sordariales</taxon>
        <taxon>Podosporaceae</taxon>
        <taxon>Podospora</taxon>
    </lineage>
</organism>
<accession>A0ABR0G3Z5</accession>
<reference evidence="1 2" key="1">
    <citation type="journal article" date="2023" name="bioRxiv">
        <title>High-quality genome assemblies of four members of thePodospora anserinaspecies complex.</title>
        <authorList>
            <person name="Ament-Velasquez S.L."/>
            <person name="Vogan A.A."/>
            <person name="Wallerman O."/>
            <person name="Hartmann F."/>
            <person name="Gautier V."/>
            <person name="Silar P."/>
            <person name="Giraud T."/>
            <person name="Johannesson H."/>
        </authorList>
    </citation>
    <scope>NUCLEOTIDE SEQUENCE [LARGE SCALE GENOMIC DNA]</scope>
    <source>
        <strain evidence="1 2">CBS 415.72m</strain>
    </source>
</reference>
<dbReference type="GeneID" id="87913446"/>
<sequence length="116" mass="13022">MAAIYEHPFVSTADIVAESSSLSSLGSPALFSKDSELTPVSEVIRRERALALKVDSLDALRSYIPRGKMDDTRQVLEAFVHDLPLEGGRILMQEIVDSSATPKKLLQLRNFWWMPY</sequence>
<dbReference type="EMBL" id="JAFFHA010000009">
    <property type="protein sequence ID" value="KAK4650381.1"/>
    <property type="molecule type" value="Genomic_DNA"/>
</dbReference>
<keyword evidence="2" id="KW-1185">Reference proteome</keyword>
<protein>
    <submittedName>
        <fullName evidence="1">Uncharacterized protein</fullName>
    </submittedName>
</protein>
<comment type="caution">
    <text evidence="1">The sequence shown here is derived from an EMBL/GenBank/DDBJ whole genome shotgun (WGS) entry which is preliminary data.</text>
</comment>
<dbReference type="RefSeq" id="XP_062739356.1">
    <property type="nucleotide sequence ID" value="XM_062893539.1"/>
</dbReference>
<dbReference type="Proteomes" id="UP001323405">
    <property type="component" value="Unassembled WGS sequence"/>
</dbReference>
<gene>
    <name evidence="1" type="ORF">QC762_706935</name>
</gene>
<proteinExistence type="predicted"/>